<keyword evidence="3" id="KW-1185">Reference proteome</keyword>
<evidence type="ECO:0000256" key="1">
    <source>
        <dbReference type="SAM" id="MobiDB-lite"/>
    </source>
</evidence>
<evidence type="ECO:0000313" key="2">
    <source>
        <dbReference type="EMBL" id="NMH65548.1"/>
    </source>
</evidence>
<dbReference type="SUPFAM" id="SSF160214">
    <property type="entry name" value="FlaG-like"/>
    <property type="match status" value="1"/>
</dbReference>
<protein>
    <submittedName>
        <fullName evidence="2">Flagellar protein FlaG</fullName>
    </submittedName>
</protein>
<dbReference type="Pfam" id="PF03646">
    <property type="entry name" value="FlaG"/>
    <property type="match status" value="1"/>
</dbReference>
<dbReference type="EMBL" id="JAAXYH010000006">
    <property type="protein sequence ID" value="NMH65548.1"/>
    <property type="molecule type" value="Genomic_DNA"/>
</dbReference>
<dbReference type="InterPro" id="IPR035924">
    <property type="entry name" value="FlaG-like_sf"/>
</dbReference>
<accession>A0A972FYG7</accession>
<dbReference type="InterPro" id="IPR005186">
    <property type="entry name" value="FlaG"/>
</dbReference>
<dbReference type="PANTHER" id="PTHR37166:SF1">
    <property type="entry name" value="PROTEIN FLAG"/>
    <property type="match status" value="1"/>
</dbReference>
<dbReference type="Gene3D" id="3.30.160.170">
    <property type="entry name" value="FlaG-like"/>
    <property type="match status" value="1"/>
</dbReference>
<feature type="region of interest" description="Disordered" evidence="1">
    <location>
        <begin position="14"/>
        <end position="55"/>
    </location>
</feature>
<keyword evidence="2" id="KW-0969">Cilium</keyword>
<organism evidence="2 3">
    <name type="scientific">Shewanella salipaludis</name>
    <dbReference type="NCBI Taxonomy" id="2723052"/>
    <lineage>
        <taxon>Bacteria</taxon>
        <taxon>Pseudomonadati</taxon>
        <taxon>Pseudomonadota</taxon>
        <taxon>Gammaproteobacteria</taxon>
        <taxon>Alteromonadales</taxon>
        <taxon>Shewanellaceae</taxon>
        <taxon>Shewanella</taxon>
    </lineage>
</organism>
<name>A0A972FYG7_9GAMM</name>
<gene>
    <name evidence="2" type="ORF">HC757_10230</name>
</gene>
<feature type="compositionally biased region" description="Polar residues" evidence="1">
    <location>
        <begin position="38"/>
        <end position="49"/>
    </location>
</feature>
<keyword evidence="2" id="KW-0282">Flagellum</keyword>
<comment type="caution">
    <text evidence="2">The sequence shown here is derived from an EMBL/GenBank/DDBJ whole genome shotgun (WGS) entry which is preliminary data.</text>
</comment>
<dbReference type="Proteomes" id="UP000737113">
    <property type="component" value="Unassembled WGS sequence"/>
</dbReference>
<feature type="compositionally biased region" description="Low complexity" evidence="1">
    <location>
        <begin position="20"/>
        <end position="31"/>
    </location>
</feature>
<proteinExistence type="predicted"/>
<evidence type="ECO:0000313" key="3">
    <source>
        <dbReference type="Proteomes" id="UP000737113"/>
    </source>
</evidence>
<dbReference type="PANTHER" id="PTHR37166">
    <property type="entry name" value="PROTEIN FLAG"/>
    <property type="match status" value="1"/>
</dbReference>
<reference evidence="2" key="1">
    <citation type="submission" date="2020-04" db="EMBL/GenBank/DDBJ databases">
        <title>Description of Shewanella salipaludis sp. nov., isolated from a salt marsh.</title>
        <authorList>
            <person name="Park S."/>
            <person name="Yoon J.-H."/>
        </authorList>
    </citation>
    <scope>NUCLEOTIDE SEQUENCE</scope>
    <source>
        <strain evidence="2">SHSM-M6</strain>
    </source>
</reference>
<sequence>MEINTVNTSYGATFAADLKPATAPQPATEPASKLEARLNTTDETAQSQDAAEAEHTDLEQLQKIATDLSDMMSVMRKGLAFEVDDTLDIPVVSVMDMDSGEVIRQIPNAEALELAQKLSDVAGLLVKTEA</sequence>
<dbReference type="AlphaFoldDB" id="A0A972FYG7"/>
<dbReference type="RefSeq" id="WP_169564245.1">
    <property type="nucleotide sequence ID" value="NZ_JAAXYH010000006.1"/>
</dbReference>
<keyword evidence="2" id="KW-0966">Cell projection</keyword>